<dbReference type="InterPro" id="IPR010791">
    <property type="entry name" value="AttH_dom"/>
</dbReference>
<evidence type="ECO:0000256" key="1">
    <source>
        <dbReference type="SAM" id="SignalP"/>
    </source>
</evidence>
<gene>
    <name evidence="3" type="ORF">KDN34_13585</name>
</gene>
<dbReference type="SUPFAM" id="SSF159245">
    <property type="entry name" value="AttH-like"/>
    <property type="match status" value="1"/>
</dbReference>
<keyword evidence="4" id="KW-1185">Reference proteome</keyword>
<name>A0ABX7YR19_9GAMM</name>
<dbReference type="PANTHER" id="PTHR38591:SF1">
    <property type="entry name" value="BLL1000 PROTEIN"/>
    <property type="match status" value="1"/>
</dbReference>
<protein>
    <submittedName>
        <fullName evidence="3">Carotenoid 1,2-hydratase</fullName>
    </submittedName>
</protein>
<evidence type="ECO:0000313" key="4">
    <source>
        <dbReference type="Proteomes" id="UP000679575"/>
    </source>
</evidence>
<reference evidence="3 4" key="1">
    <citation type="submission" date="2021-04" db="EMBL/GenBank/DDBJ databases">
        <title>Novel species identification of genus Shewanella.</title>
        <authorList>
            <person name="Liu G."/>
        </authorList>
    </citation>
    <scope>NUCLEOTIDE SEQUENCE [LARGE SCALE GENOMIC DNA]</scope>
    <source>
        <strain evidence="3 4">FJAT-54481</strain>
    </source>
</reference>
<dbReference type="RefSeq" id="WP_212594255.1">
    <property type="nucleotide sequence ID" value="NZ_CP073587.1"/>
</dbReference>
<feature type="signal peptide" evidence="1">
    <location>
        <begin position="1"/>
        <end position="23"/>
    </location>
</feature>
<dbReference type="Gene3D" id="2.40.370.10">
    <property type="entry name" value="AttH-like domain"/>
    <property type="match status" value="2"/>
</dbReference>
<dbReference type="PROSITE" id="PS51257">
    <property type="entry name" value="PROKAR_LIPOPROTEIN"/>
    <property type="match status" value="1"/>
</dbReference>
<dbReference type="Proteomes" id="UP000679575">
    <property type="component" value="Chromosome"/>
</dbReference>
<dbReference type="EMBL" id="CP073587">
    <property type="protein sequence ID" value="QUN05220.1"/>
    <property type="molecule type" value="Genomic_DNA"/>
</dbReference>
<dbReference type="InterPro" id="IPR023374">
    <property type="entry name" value="AttH-like_dom_sf"/>
</dbReference>
<dbReference type="PANTHER" id="PTHR38591">
    <property type="entry name" value="HYDROLASE"/>
    <property type="match status" value="1"/>
</dbReference>
<keyword evidence="1" id="KW-0732">Signal</keyword>
<organism evidence="3 4">
    <name type="scientific">Shewanella yunxiaonensis</name>
    <dbReference type="NCBI Taxonomy" id="2829809"/>
    <lineage>
        <taxon>Bacteria</taxon>
        <taxon>Pseudomonadati</taxon>
        <taxon>Pseudomonadota</taxon>
        <taxon>Gammaproteobacteria</taxon>
        <taxon>Alteromonadales</taxon>
        <taxon>Shewanellaceae</taxon>
        <taxon>Shewanella</taxon>
    </lineage>
</organism>
<evidence type="ECO:0000259" key="2">
    <source>
        <dbReference type="Pfam" id="PF07143"/>
    </source>
</evidence>
<dbReference type="Pfam" id="PF07143">
    <property type="entry name" value="CrtC"/>
    <property type="match status" value="1"/>
</dbReference>
<sequence length="369" mass="40972">MKRHHLFGLLPLLLLTACSPAEKSASMGQILGRADTGFAQVLPGKNFAFPEDHLAHPKFRQEWWYLTANLHTADGTPLGLQWTQFRIALSAAAPASSSPWASNQLYMAHAALTFKQQHLTAERWGRGTHGEQAPAQVSGPPLSVRLDDWQWQAQAGSDNPNHGLLPATLSVADAQFAYNLQLSANAPLVLQGDHGYSRKSADGKVASYYYSQPFINVDGTVLHQGRWQHVSGIAWLDREWSSEFLSRQQQGWDWFALHLNDGSALMLFQLRGTDKSDKAFYSGKRMFPDGRSHSLSAKDIRMQATAWQQTTSGRYPVSWHLSLPTEQLELDITPLNRNAVMPLSVSYWEGPISISGSQQGAGYLELTGY</sequence>
<proteinExistence type="predicted"/>
<feature type="chain" id="PRO_5046956207" evidence="1">
    <location>
        <begin position="24"/>
        <end position="369"/>
    </location>
</feature>
<feature type="domain" description="AttH" evidence="2">
    <location>
        <begin position="62"/>
        <end position="242"/>
    </location>
</feature>
<accession>A0ABX7YR19</accession>
<evidence type="ECO:0000313" key="3">
    <source>
        <dbReference type="EMBL" id="QUN05220.1"/>
    </source>
</evidence>
<dbReference type="Pfam" id="PF17186">
    <property type="entry name" value="Lipocalin_9"/>
    <property type="match status" value="1"/>
</dbReference>